<dbReference type="SUPFAM" id="SSF51161">
    <property type="entry name" value="Trimeric LpxA-like enzymes"/>
    <property type="match status" value="1"/>
</dbReference>
<dbReference type="Pfam" id="PF14602">
    <property type="entry name" value="Hexapep_2"/>
    <property type="match status" value="1"/>
</dbReference>
<gene>
    <name evidence="1" type="ORF">GCM10007968_20630</name>
</gene>
<dbReference type="RefSeq" id="WP_188803049.1">
    <property type="nucleotide sequence ID" value="NZ_BMOK01000008.1"/>
</dbReference>
<dbReference type="Gene3D" id="2.160.10.10">
    <property type="entry name" value="Hexapeptide repeat proteins"/>
    <property type="match status" value="1"/>
</dbReference>
<sequence length="171" mass="18346">MRFNKKDLVKIDFWKFVLKSLLNQYAESASTRGKRKLLGGFGGGGEIYPSASIRQHRQIFIGKEVTIGPKCTLWPGTGKIILKDDVLLGPGVQIFASNHGLKKEGIIRLQEFVSGDVVIGSDCWLGANSIITAGVTLGQGTVVAAGSVVTKDTPDYSIVAGVPAKIIAYRQ</sequence>
<evidence type="ECO:0008006" key="3">
    <source>
        <dbReference type="Google" id="ProtNLM"/>
    </source>
</evidence>
<protein>
    <recommendedName>
        <fullName evidence="3">Acyltransferase</fullName>
    </recommendedName>
</protein>
<dbReference type="PANTHER" id="PTHR23416">
    <property type="entry name" value="SIALIC ACID SYNTHASE-RELATED"/>
    <property type="match status" value="1"/>
</dbReference>
<dbReference type="AlphaFoldDB" id="A0A917S460"/>
<evidence type="ECO:0000313" key="2">
    <source>
        <dbReference type="Proteomes" id="UP000654670"/>
    </source>
</evidence>
<accession>A0A917S460</accession>
<evidence type="ECO:0000313" key="1">
    <source>
        <dbReference type="EMBL" id="GGL56520.1"/>
    </source>
</evidence>
<keyword evidence="2" id="KW-1185">Reference proteome</keyword>
<dbReference type="InterPro" id="IPR051159">
    <property type="entry name" value="Hexapeptide_acetyltransf"/>
</dbReference>
<dbReference type="PANTHER" id="PTHR23416:SF78">
    <property type="entry name" value="LIPOPOLYSACCHARIDE BIOSYNTHESIS O-ACETYL TRANSFERASE WBBJ-RELATED"/>
    <property type="match status" value="1"/>
</dbReference>
<organism evidence="1 2">
    <name type="scientific">Sporolactobacillus putidus</name>
    <dbReference type="NCBI Taxonomy" id="492735"/>
    <lineage>
        <taxon>Bacteria</taxon>
        <taxon>Bacillati</taxon>
        <taxon>Bacillota</taxon>
        <taxon>Bacilli</taxon>
        <taxon>Bacillales</taxon>
        <taxon>Sporolactobacillaceae</taxon>
        <taxon>Sporolactobacillus</taxon>
    </lineage>
</organism>
<name>A0A917S460_9BACL</name>
<reference evidence="1" key="1">
    <citation type="journal article" date="2014" name="Int. J. Syst. Evol. Microbiol.">
        <title>Complete genome sequence of Corynebacterium casei LMG S-19264T (=DSM 44701T), isolated from a smear-ripened cheese.</title>
        <authorList>
            <consortium name="US DOE Joint Genome Institute (JGI-PGF)"/>
            <person name="Walter F."/>
            <person name="Albersmeier A."/>
            <person name="Kalinowski J."/>
            <person name="Ruckert C."/>
        </authorList>
    </citation>
    <scope>NUCLEOTIDE SEQUENCE</scope>
    <source>
        <strain evidence="1">JCM 15325</strain>
    </source>
</reference>
<reference evidence="1" key="2">
    <citation type="submission" date="2020-09" db="EMBL/GenBank/DDBJ databases">
        <authorList>
            <person name="Sun Q."/>
            <person name="Ohkuma M."/>
        </authorList>
    </citation>
    <scope>NUCLEOTIDE SEQUENCE</scope>
    <source>
        <strain evidence="1">JCM 15325</strain>
    </source>
</reference>
<dbReference type="InterPro" id="IPR011004">
    <property type="entry name" value="Trimer_LpxA-like_sf"/>
</dbReference>
<dbReference type="CDD" id="cd04647">
    <property type="entry name" value="LbH_MAT_like"/>
    <property type="match status" value="1"/>
</dbReference>
<comment type="caution">
    <text evidence="1">The sequence shown here is derived from an EMBL/GenBank/DDBJ whole genome shotgun (WGS) entry which is preliminary data.</text>
</comment>
<dbReference type="InterPro" id="IPR001451">
    <property type="entry name" value="Hexapep"/>
</dbReference>
<dbReference type="EMBL" id="BMOK01000008">
    <property type="protein sequence ID" value="GGL56520.1"/>
    <property type="molecule type" value="Genomic_DNA"/>
</dbReference>
<proteinExistence type="predicted"/>
<dbReference type="Proteomes" id="UP000654670">
    <property type="component" value="Unassembled WGS sequence"/>
</dbReference>